<protein>
    <recommendedName>
        <fullName evidence="6 7">Small ribosomal subunit protein bS6</fullName>
    </recommendedName>
</protein>
<dbReference type="HAMAP" id="MF_00360">
    <property type="entry name" value="Ribosomal_bS6"/>
    <property type="match status" value="1"/>
</dbReference>
<dbReference type="GO" id="GO:0006412">
    <property type="term" value="P:translation"/>
    <property type="evidence" value="ECO:0007669"/>
    <property type="project" value="UniProtKB-UniRule"/>
</dbReference>
<evidence type="ECO:0000256" key="6">
    <source>
        <dbReference type="ARBA" id="ARBA00035294"/>
    </source>
</evidence>
<sequence>MKENKIKYQIVVVLDPKVEKKEVFIDKIGDFIDGMGAKVAKKENLGTKELAYEIKENNKADFWILNVESEKNLKFNDFNVFLNREVNVIRYLILK</sequence>
<dbReference type="GO" id="GO:0003735">
    <property type="term" value="F:structural constituent of ribosome"/>
    <property type="evidence" value="ECO:0007669"/>
    <property type="project" value="InterPro"/>
</dbReference>
<dbReference type="EMBL" id="LBVR01000042">
    <property type="protein sequence ID" value="KKQ90222.1"/>
    <property type="molecule type" value="Genomic_DNA"/>
</dbReference>
<dbReference type="InterPro" id="IPR000529">
    <property type="entry name" value="Ribosomal_bS6"/>
</dbReference>
<evidence type="ECO:0000256" key="4">
    <source>
        <dbReference type="ARBA" id="ARBA00022980"/>
    </source>
</evidence>
<dbReference type="AlphaFoldDB" id="A0A0G0LGN6"/>
<evidence type="ECO:0000256" key="5">
    <source>
        <dbReference type="ARBA" id="ARBA00023274"/>
    </source>
</evidence>
<gene>
    <name evidence="7" type="primary">rpsF</name>
    <name evidence="8" type="ORF">UT14_C0042G0004</name>
</gene>
<dbReference type="NCBIfam" id="TIGR00166">
    <property type="entry name" value="S6"/>
    <property type="match status" value="1"/>
</dbReference>
<evidence type="ECO:0000313" key="8">
    <source>
        <dbReference type="EMBL" id="KKQ90222.1"/>
    </source>
</evidence>
<keyword evidence="5 7" id="KW-0687">Ribonucleoprotein</keyword>
<accession>A0A0G0LGN6</accession>
<evidence type="ECO:0000256" key="1">
    <source>
        <dbReference type="ARBA" id="ARBA00009512"/>
    </source>
</evidence>
<dbReference type="GO" id="GO:0005840">
    <property type="term" value="C:ribosome"/>
    <property type="evidence" value="ECO:0007669"/>
    <property type="project" value="UniProtKB-KW"/>
</dbReference>
<keyword evidence="2 7" id="KW-0699">rRNA-binding</keyword>
<dbReference type="SUPFAM" id="SSF54995">
    <property type="entry name" value="Ribosomal protein S6"/>
    <property type="match status" value="1"/>
</dbReference>
<dbReference type="InterPro" id="IPR020814">
    <property type="entry name" value="Ribosomal_S6_plastid/chlpt"/>
</dbReference>
<reference evidence="8 9" key="1">
    <citation type="journal article" date="2015" name="Nature">
        <title>rRNA introns, odd ribosomes, and small enigmatic genomes across a large radiation of phyla.</title>
        <authorList>
            <person name="Brown C.T."/>
            <person name="Hug L.A."/>
            <person name="Thomas B.C."/>
            <person name="Sharon I."/>
            <person name="Castelle C.J."/>
            <person name="Singh A."/>
            <person name="Wilkins M.J."/>
            <person name="Williams K.H."/>
            <person name="Banfield J.F."/>
        </authorList>
    </citation>
    <scope>NUCLEOTIDE SEQUENCE [LARGE SCALE GENOMIC DNA]</scope>
</reference>
<dbReference type="GO" id="GO:1990904">
    <property type="term" value="C:ribonucleoprotein complex"/>
    <property type="evidence" value="ECO:0007669"/>
    <property type="project" value="UniProtKB-KW"/>
</dbReference>
<evidence type="ECO:0000256" key="7">
    <source>
        <dbReference type="HAMAP-Rule" id="MF_00360"/>
    </source>
</evidence>
<dbReference type="InterPro" id="IPR020815">
    <property type="entry name" value="Ribosomal_bS6_CS"/>
</dbReference>
<evidence type="ECO:0000256" key="2">
    <source>
        <dbReference type="ARBA" id="ARBA00022730"/>
    </source>
</evidence>
<comment type="function">
    <text evidence="7">Binds together with bS18 to 16S ribosomal RNA.</text>
</comment>
<comment type="caution">
    <text evidence="8">The sequence shown here is derived from an EMBL/GenBank/DDBJ whole genome shotgun (WGS) entry which is preliminary data.</text>
</comment>
<dbReference type="PROSITE" id="PS01048">
    <property type="entry name" value="RIBOSOMAL_S6"/>
    <property type="match status" value="1"/>
</dbReference>
<dbReference type="CDD" id="cd00473">
    <property type="entry name" value="bS6"/>
    <property type="match status" value="1"/>
</dbReference>
<dbReference type="Pfam" id="PF01250">
    <property type="entry name" value="Ribosomal_S6"/>
    <property type="match status" value="1"/>
</dbReference>
<keyword evidence="3 7" id="KW-0694">RNA-binding</keyword>
<dbReference type="GO" id="GO:0019843">
    <property type="term" value="F:rRNA binding"/>
    <property type="evidence" value="ECO:0007669"/>
    <property type="project" value="UniProtKB-UniRule"/>
</dbReference>
<dbReference type="Gene3D" id="3.30.70.60">
    <property type="match status" value="1"/>
</dbReference>
<evidence type="ECO:0000313" key="9">
    <source>
        <dbReference type="Proteomes" id="UP000033841"/>
    </source>
</evidence>
<dbReference type="InterPro" id="IPR014717">
    <property type="entry name" value="Transl_elong_EF1B/ribsomal_bS6"/>
</dbReference>
<evidence type="ECO:0000256" key="3">
    <source>
        <dbReference type="ARBA" id="ARBA00022884"/>
    </source>
</evidence>
<proteinExistence type="inferred from homology"/>
<comment type="similarity">
    <text evidence="1 7">Belongs to the bacterial ribosomal protein bS6 family.</text>
</comment>
<organism evidence="8 9">
    <name type="scientific">Candidatus Shapirobacteria bacterium GW2011_GWE1_38_92</name>
    <dbReference type="NCBI Taxonomy" id="1618489"/>
    <lineage>
        <taxon>Bacteria</taxon>
        <taxon>Candidatus Shapironibacteriota</taxon>
    </lineage>
</organism>
<name>A0A0G0LGN6_9BACT</name>
<keyword evidence="4 7" id="KW-0689">Ribosomal protein</keyword>
<dbReference type="Proteomes" id="UP000033841">
    <property type="component" value="Unassembled WGS sequence"/>
</dbReference>
<dbReference type="InterPro" id="IPR035980">
    <property type="entry name" value="Ribosomal_bS6_sf"/>
</dbReference>